<comment type="caution">
    <text evidence="2">The sequence shown here is derived from an EMBL/GenBank/DDBJ whole genome shotgun (WGS) entry which is preliminary data.</text>
</comment>
<feature type="compositionally biased region" description="Acidic residues" evidence="1">
    <location>
        <begin position="108"/>
        <end position="119"/>
    </location>
</feature>
<feature type="compositionally biased region" description="Polar residues" evidence="1">
    <location>
        <begin position="29"/>
        <end position="38"/>
    </location>
</feature>
<feature type="compositionally biased region" description="Polar residues" evidence="1">
    <location>
        <begin position="129"/>
        <end position="147"/>
    </location>
</feature>
<keyword evidence="3" id="KW-1185">Reference proteome</keyword>
<feature type="compositionally biased region" description="Low complexity" evidence="1">
    <location>
        <begin position="182"/>
        <end position="191"/>
    </location>
</feature>
<accession>A0A8S1FEP4</accession>
<evidence type="ECO:0000313" key="2">
    <source>
        <dbReference type="EMBL" id="CAB3411648.1"/>
    </source>
</evidence>
<proteinExistence type="predicted"/>
<dbReference type="AlphaFoldDB" id="A0A8S1FEP4"/>
<dbReference type="Proteomes" id="UP000494206">
    <property type="component" value="Unassembled WGS sequence"/>
</dbReference>
<dbReference type="EMBL" id="CADEPM010000015">
    <property type="protein sequence ID" value="CAB3411648.1"/>
    <property type="molecule type" value="Genomic_DNA"/>
</dbReference>
<protein>
    <submittedName>
        <fullName evidence="2">Uncharacterized protein</fullName>
    </submittedName>
</protein>
<feature type="compositionally biased region" description="Basic residues" evidence="1">
    <location>
        <begin position="192"/>
        <end position="201"/>
    </location>
</feature>
<organism evidence="2 3">
    <name type="scientific">Caenorhabditis bovis</name>
    <dbReference type="NCBI Taxonomy" id="2654633"/>
    <lineage>
        <taxon>Eukaryota</taxon>
        <taxon>Metazoa</taxon>
        <taxon>Ecdysozoa</taxon>
        <taxon>Nematoda</taxon>
        <taxon>Chromadorea</taxon>
        <taxon>Rhabditida</taxon>
        <taxon>Rhabditina</taxon>
        <taxon>Rhabditomorpha</taxon>
        <taxon>Rhabditoidea</taxon>
        <taxon>Rhabditidae</taxon>
        <taxon>Peloderinae</taxon>
        <taxon>Caenorhabditis</taxon>
    </lineage>
</organism>
<evidence type="ECO:0000313" key="3">
    <source>
        <dbReference type="Proteomes" id="UP000494206"/>
    </source>
</evidence>
<gene>
    <name evidence="2" type="ORF">CBOVIS_LOCUS13023</name>
</gene>
<evidence type="ECO:0000256" key="1">
    <source>
        <dbReference type="SAM" id="MobiDB-lite"/>
    </source>
</evidence>
<feature type="region of interest" description="Disordered" evidence="1">
    <location>
        <begin position="1"/>
        <end position="54"/>
    </location>
</feature>
<feature type="region of interest" description="Disordered" evidence="1">
    <location>
        <begin position="69"/>
        <end position="214"/>
    </location>
</feature>
<name>A0A8S1FEP4_9PELO</name>
<sequence>MSAVANVSNKKPPRSRKAKPNGSVIGQKLVTTQPSLPLSFQLEPSKLSTENNNEEATDAVLLSAMAKRSKVKVLKKKPADKSDASSSQPAPRNLPKHPFTRISSLLQLEEDTQESNEPETVDRAEVAADNSSNISNQGPSTTTVTESNSKETIPDVAPASKTKRRKTKPPSTAPVDGSEASTAQAAPPRRTAAPRRARRQRAPATDEPPEVRQQRLERRELSRCGTLWYRVGRRLAVVLQKKEFYLVDGIPEEALREFLRMNNAIEELYRYRQFCYQGQHENHDQAMLKIEVCEQYVRQIDRKKYLRTLRAQQ</sequence>
<reference evidence="2 3" key="1">
    <citation type="submission" date="2020-04" db="EMBL/GenBank/DDBJ databases">
        <authorList>
            <person name="Laetsch R D."/>
            <person name="Stevens L."/>
            <person name="Kumar S."/>
            <person name="Blaxter L. M."/>
        </authorList>
    </citation>
    <scope>NUCLEOTIDE SEQUENCE [LARGE SCALE GENOMIC DNA]</scope>
</reference>